<evidence type="ECO:0000313" key="3">
    <source>
        <dbReference type="RefSeq" id="XP_009760602.1"/>
    </source>
</evidence>
<feature type="region of interest" description="Disordered" evidence="1">
    <location>
        <begin position="1"/>
        <end position="36"/>
    </location>
</feature>
<dbReference type="RefSeq" id="XP_009760602.1">
    <property type="nucleotide sequence ID" value="XM_009762300.1"/>
</dbReference>
<protein>
    <submittedName>
        <fullName evidence="3">Uncharacterized protein LOC104212923</fullName>
    </submittedName>
</protein>
<dbReference type="PANTHER" id="PTHR48449:SF1">
    <property type="entry name" value="DUF1985 DOMAIN-CONTAINING PROTEIN"/>
    <property type="match status" value="1"/>
</dbReference>
<dbReference type="AlphaFoldDB" id="A0A1U7UX35"/>
<feature type="compositionally biased region" description="Low complexity" evidence="1">
    <location>
        <begin position="7"/>
        <end position="22"/>
    </location>
</feature>
<accession>A0A1U7UX35</accession>
<sequence>MRRQTRSMSSSPYSKSVSIEKSSNMRRETRSMGLSPHSTTVLVEKSIDEQNMQRQNRSDRVKVLESQKDIVGQFDKKKSKRIIMDVDQGKRKCVVEDEVNLGVKPKKSKVEKAEKVKITDKVCKTWKLYIPVGEPFPVTHWSSYTNVDIILVLQSKLTDVHLRMFRESCFGYFLDLPRVAIQAQLIRSLIIRELVQDKCD</sequence>
<keyword evidence="2" id="KW-1185">Reference proteome</keyword>
<reference evidence="3" key="2">
    <citation type="submission" date="2025-08" db="UniProtKB">
        <authorList>
            <consortium name="RefSeq"/>
        </authorList>
    </citation>
    <scope>IDENTIFICATION</scope>
    <source>
        <tissue evidence="3">Leaf</tissue>
    </source>
</reference>
<evidence type="ECO:0000256" key="1">
    <source>
        <dbReference type="SAM" id="MobiDB-lite"/>
    </source>
</evidence>
<proteinExistence type="predicted"/>
<organism evidence="2 3">
    <name type="scientific">Nicotiana sylvestris</name>
    <name type="common">Wood tobacco</name>
    <name type="synonym">South American tobacco</name>
    <dbReference type="NCBI Taxonomy" id="4096"/>
    <lineage>
        <taxon>Eukaryota</taxon>
        <taxon>Viridiplantae</taxon>
        <taxon>Streptophyta</taxon>
        <taxon>Embryophyta</taxon>
        <taxon>Tracheophyta</taxon>
        <taxon>Spermatophyta</taxon>
        <taxon>Magnoliopsida</taxon>
        <taxon>eudicotyledons</taxon>
        <taxon>Gunneridae</taxon>
        <taxon>Pentapetalae</taxon>
        <taxon>asterids</taxon>
        <taxon>lamiids</taxon>
        <taxon>Solanales</taxon>
        <taxon>Solanaceae</taxon>
        <taxon>Nicotianoideae</taxon>
        <taxon>Nicotianeae</taxon>
        <taxon>Nicotiana</taxon>
    </lineage>
</organism>
<evidence type="ECO:0000313" key="2">
    <source>
        <dbReference type="Proteomes" id="UP000189701"/>
    </source>
</evidence>
<reference evidence="2" key="1">
    <citation type="journal article" date="2013" name="Genome Biol.">
        <title>Reference genomes and transcriptomes of Nicotiana sylvestris and Nicotiana tomentosiformis.</title>
        <authorList>
            <person name="Sierro N."/>
            <person name="Battey J.N."/>
            <person name="Ouadi S."/>
            <person name="Bovet L."/>
            <person name="Goepfert S."/>
            <person name="Bakaher N."/>
            <person name="Peitsch M.C."/>
            <person name="Ivanov N.V."/>
        </authorList>
    </citation>
    <scope>NUCLEOTIDE SEQUENCE [LARGE SCALE GENOMIC DNA]</scope>
</reference>
<dbReference type="PANTHER" id="PTHR48449">
    <property type="entry name" value="DUF1985 DOMAIN-CONTAINING PROTEIN"/>
    <property type="match status" value="1"/>
</dbReference>
<gene>
    <name evidence="3" type="primary">LOC104212923</name>
</gene>
<name>A0A1U7UX35_NICSY</name>
<dbReference type="Proteomes" id="UP000189701">
    <property type="component" value="Unplaced"/>
</dbReference>